<comment type="similarity">
    <text evidence="2">Belongs to the binding-protein-dependent transport system permease family. FecCD subfamily.</text>
</comment>
<evidence type="ECO:0000313" key="9">
    <source>
        <dbReference type="EMBL" id="KHK65669.1"/>
    </source>
</evidence>
<dbReference type="InterPro" id="IPR037294">
    <property type="entry name" value="ABC_BtuC-like"/>
</dbReference>
<evidence type="ECO:0000256" key="6">
    <source>
        <dbReference type="ARBA" id="ARBA00022989"/>
    </source>
</evidence>
<dbReference type="Pfam" id="PF01032">
    <property type="entry name" value="FecCD"/>
    <property type="match status" value="1"/>
</dbReference>
<feature type="transmembrane region" description="Helical" evidence="8">
    <location>
        <begin position="250"/>
        <end position="270"/>
    </location>
</feature>
<reference evidence="10" key="1">
    <citation type="submission" date="2015-03" db="EMBL/GenBank/DDBJ databases">
        <title>Pseudomonas frederiksbergensis hydrocarbon degrader.</title>
        <authorList>
            <person name="Brown L.M."/>
            <person name="Ruiz O.N."/>
            <person name="Mueller S."/>
            <person name="Gunasekera T.S."/>
        </authorList>
    </citation>
    <scope>NUCLEOTIDE SEQUENCE [LARGE SCALE GENOMIC DNA]</scope>
    <source>
        <strain evidence="10">SI8</strain>
    </source>
</reference>
<evidence type="ECO:0000256" key="1">
    <source>
        <dbReference type="ARBA" id="ARBA00004651"/>
    </source>
</evidence>
<evidence type="ECO:0000256" key="8">
    <source>
        <dbReference type="SAM" id="Phobius"/>
    </source>
</evidence>
<keyword evidence="5 8" id="KW-0812">Transmembrane</keyword>
<dbReference type="OrthoDB" id="9055647at2"/>
<feature type="transmembrane region" description="Helical" evidence="8">
    <location>
        <begin position="136"/>
        <end position="157"/>
    </location>
</feature>
<dbReference type="SUPFAM" id="SSF81345">
    <property type="entry name" value="ABC transporter involved in vitamin B12 uptake, BtuC"/>
    <property type="match status" value="1"/>
</dbReference>
<evidence type="ECO:0000256" key="7">
    <source>
        <dbReference type="ARBA" id="ARBA00023136"/>
    </source>
</evidence>
<keyword evidence="7 8" id="KW-0472">Membrane</keyword>
<dbReference type="PANTHER" id="PTHR30472:SF24">
    <property type="entry name" value="FERRIC ENTEROBACTIN TRANSPORT SYSTEM PERMEASE PROTEIN FEPG"/>
    <property type="match status" value="1"/>
</dbReference>
<dbReference type="PANTHER" id="PTHR30472">
    <property type="entry name" value="FERRIC ENTEROBACTIN TRANSPORT SYSTEM PERMEASE PROTEIN"/>
    <property type="match status" value="1"/>
</dbReference>
<accession>A0A0B1Z3U2</accession>
<comment type="subcellular location">
    <subcellularLocation>
        <location evidence="1">Cell membrane</location>
        <topology evidence="1">Multi-pass membrane protein</topology>
    </subcellularLocation>
</comment>
<dbReference type="CDD" id="cd06550">
    <property type="entry name" value="TM_ABC_iron-siderophores_like"/>
    <property type="match status" value="1"/>
</dbReference>
<dbReference type="GO" id="GO:0022857">
    <property type="term" value="F:transmembrane transporter activity"/>
    <property type="evidence" value="ECO:0007669"/>
    <property type="project" value="InterPro"/>
</dbReference>
<proteinExistence type="inferred from homology"/>
<dbReference type="FunFam" id="1.10.3470.10:FF:000001">
    <property type="entry name" value="Vitamin B12 ABC transporter permease BtuC"/>
    <property type="match status" value="1"/>
</dbReference>
<feature type="transmembrane region" description="Helical" evidence="8">
    <location>
        <begin position="323"/>
        <end position="344"/>
    </location>
</feature>
<evidence type="ECO:0000256" key="2">
    <source>
        <dbReference type="ARBA" id="ARBA00007935"/>
    </source>
</evidence>
<evidence type="ECO:0000313" key="10">
    <source>
        <dbReference type="Proteomes" id="UP000030949"/>
    </source>
</evidence>
<feature type="transmembrane region" description="Helical" evidence="8">
    <location>
        <begin position="21"/>
        <end position="42"/>
    </location>
</feature>
<feature type="transmembrane region" description="Helical" evidence="8">
    <location>
        <begin position="208"/>
        <end position="229"/>
    </location>
</feature>
<feature type="transmembrane region" description="Helical" evidence="8">
    <location>
        <begin position="164"/>
        <end position="188"/>
    </location>
</feature>
<sequence length="349" mass="36898">MTRLGLTLPRALPLLPWVARPVDVISVLVLIFALVALSLYALTVGSYSLGVAQAWQALWFPGQVDSTMRNLLWELRLPRVALAILAGMAMSLAGLLMQSLTRNPLAAPGLVGVESGASVTMLLIIVLWPSLLPLELYPLAALAGGLAVAFFVALLSWRQGISPLRLILVGVGLTAMLSAVADLLITYGNIDQVESALMWLGGSLHRAGWAQVHSLGVWLLLAGVPLLFFHRQLNLLQLGEKVALSRGLNVTGVMIFLLLCSVMLTAAAVANVGTMTFVGLVAPHLARQLAGDRHGALMPLSALVGALLVLAGDTLGRGLFPPLQLPAGLVVAIIGAPYLIILLARQRSR</sequence>
<keyword evidence="6 8" id="KW-1133">Transmembrane helix</keyword>
<dbReference type="AlphaFoldDB" id="A0A0B1Z3U2"/>
<feature type="transmembrane region" description="Helical" evidence="8">
    <location>
        <begin position="109"/>
        <end position="130"/>
    </location>
</feature>
<comment type="caution">
    <text evidence="9">The sequence shown here is derived from an EMBL/GenBank/DDBJ whole genome shotgun (WGS) entry which is preliminary data.</text>
</comment>
<keyword evidence="4" id="KW-1003">Cell membrane</keyword>
<dbReference type="InterPro" id="IPR000522">
    <property type="entry name" value="ABC_transptr_permease_BtuC"/>
</dbReference>
<evidence type="ECO:0000256" key="5">
    <source>
        <dbReference type="ARBA" id="ARBA00022692"/>
    </source>
</evidence>
<dbReference type="RefSeq" id="WP_039589892.1">
    <property type="nucleotide sequence ID" value="NZ_CP142104.1"/>
</dbReference>
<protein>
    <submittedName>
        <fullName evidence="9">Iron ABC transporter permease</fullName>
    </submittedName>
</protein>
<dbReference type="Proteomes" id="UP000030949">
    <property type="component" value="Unassembled WGS sequence"/>
</dbReference>
<organism evidence="9 10">
    <name type="scientific">Pseudomonas frederiksbergensis</name>
    <dbReference type="NCBI Taxonomy" id="104087"/>
    <lineage>
        <taxon>Bacteria</taxon>
        <taxon>Pseudomonadati</taxon>
        <taxon>Pseudomonadota</taxon>
        <taxon>Gammaproteobacteria</taxon>
        <taxon>Pseudomonadales</taxon>
        <taxon>Pseudomonadaceae</taxon>
        <taxon>Pseudomonas</taxon>
    </lineage>
</organism>
<evidence type="ECO:0000256" key="4">
    <source>
        <dbReference type="ARBA" id="ARBA00022475"/>
    </source>
</evidence>
<keyword evidence="3" id="KW-0813">Transport</keyword>
<gene>
    <name evidence="9" type="ORF">JZ00_07270</name>
</gene>
<dbReference type="Gene3D" id="1.10.3470.10">
    <property type="entry name" value="ABC transporter involved in vitamin B12 uptake, BtuC"/>
    <property type="match status" value="1"/>
</dbReference>
<dbReference type="GO" id="GO:0005886">
    <property type="term" value="C:plasma membrane"/>
    <property type="evidence" value="ECO:0007669"/>
    <property type="project" value="UniProtKB-SubCell"/>
</dbReference>
<feature type="transmembrane region" description="Helical" evidence="8">
    <location>
        <begin position="77"/>
        <end position="97"/>
    </location>
</feature>
<dbReference type="GO" id="GO:0033214">
    <property type="term" value="P:siderophore-iron import into cell"/>
    <property type="evidence" value="ECO:0007669"/>
    <property type="project" value="TreeGrafter"/>
</dbReference>
<name>A0A0B1Z3U2_9PSED</name>
<evidence type="ECO:0000256" key="3">
    <source>
        <dbReference type="ARBA" id="ARBA00022448"/>
    </source>
</evidence>
<dbReference type="EMBL" id="JQGJ01000003">
    <property type="protein sequence ID" value="KHK65669.1"/>
    <property type="molecule type" value="Genomic_DNA"/>
</dbReference>